<evidence type="ECO:0000313" key="4">
    <source>
        <dbReference type="Proteomes" id="UP001384579"/>
    </source>
</evidence>
<gene>
    <name evidence="3" type="ORF">WMG39_22525</name>
</gene>
<organism evidence="3 4">
    <name type="scientific">Microcoleus anatoxicus PTRS2</name>
    <dbReference type="NCBI Taxonomy" id="2705321"/>
    <lineage>
        <taxon>Bacteria</taxon>
        <taxon>Bacillati</taxon>
        <taxon>Cyanobacteriota</taxon>
        <taxon>Cyanophyceae</taxon>
        <taxon>Oscillatoriophycideae</taxon>
        <taxon>Oscillatoriales</taxon>
        <taxon>Microcoleaceae</taxon>
        <taxon>Microcoleus</taxon>
        <taxon>Microcoleus anatoxicus</taxon>
    </lineage>
</organism>
<dbReference type="Pfam" id="PF00931">
    <property type="entry name" value="NB-ARC"/>
    <property type="match status" value="1"/>
</dbReference>
<dbReference type="Gene3D" id="3.40.50.300">
    <property type="entry name" value="P-loop containing nucleotide triphosphate hydrolases"/>
    <property type="match status" value="1"/>
</dbReference>
<dbReference type="SUPFAM" id="SSF52540">
    <property type="entry name" value="P-loop containing nucleoside triphosphate hydrolases"/>
    <property type="match status" value="1"/>
</dbReference>
<feature type="domain" description="vWA-MoxR associated protein N-terminal HTH" evidence="2">
    <location>
        <begin position="1"/>
        <end position="73"/>
    </location>
</feature>
<feature type="non-terminal residue" evidence="3">
    <location>
        <position position="1"/>
    </location>
</feature>
<comment type="caution">
    <text evidence="3">The sequence shown here is derived from an EMBL/GenBank/DDBJ whole genome shotgun (WGS) entry which is preliminary data.</text>
</comment>
<accession>A0ABU8YT59</accession>
<proteinExistence type="predicted"/>
<dbReference type="Proteomes" id="UP001384579">
    <property type="component" value="Unassembled WGS sequence"/>
</dbReference>
<feature type="domain" description="NB-ARC" evidence="1">
    <location>
        <begin position="125"/>
        <end position="226"/>
    </location>
</feature>
<dbReference type="EMBL" id="JBBLXS010000392">
    <property type="protein sequence ID" value="MEK0187609.1"/>
    <property type="molecule type" value="Genomic_DNA"/>
</dbReference>
<sequence>VVFAETERHLSDPEVTILRGACLGMTYEQMAENSQYKMNYLMRDVGPKFWKLLSEIFREEVSKTNFRAALGRHLRSPLVKLPAHMMSPPAQRLSDSGSMSGGIPQSTLVDWGEAPDIPVFCGRTKEFNSLATWILAEQCRLVVLSGVGGIGKTSLSVKLAQQIQGKFQFVIWRSLRQAPTIAHLLTNLMPDFERSPQINLPVDVDQRISQLIEKLREFRCLMVFDGWETILEPTKLAGHYREGYEKYGELIQRIAAQQHQSCLVVVTREVPEAIDLLVGDRSPVRALKLGGLNEIEARELFKAQGLSDENKWTELIKIYQGNPLELKLVAPAIRELFNGKVSDFLKRQTFVFGGIKALLNDQFERLEDLEKAILYWLAIQASPVSLEQLVEYLLFPVSKSEILEALSSLLRRELIDKNAGKGQTEFVLHYVLMQYVTEQLTAKACREILGMLKTQKLDGNKIEILKSHLVFKNPQLNPNTKAARVEDSIAITLKEHLTKLFKTNSKAYEQLNKVYAVLQNQDWLERGYTEENFQNLLAVMQPEEKNLAAGDRKQEENLPV</sequence>
<dbReference type="Pfam" id="PF26355">
    <property type="entry name" value="HTH_VMAP-M9"/>
    <property type="match status" value="1"/>
</dbReference>
<protein>
    <submittedName>
        <fullName evidence="3">NB-ARC domain-containing protein</fullName>
    </submittedName>
</protein>
<keyword evidence="4" id="KW-1185">Reference proteome</keyword>
<dbReference type="RefSeq" id="WP_340541848.1">
    <property type="nucleotide sequence ID" value="NZ_JBBLXS010000392.1"/>
</dbReference>
<dbReference type="PANTHER" id="PTHR47691:SF3">
    <property type="entry name" value="HTH-TYPE TRANSCRIPTIONAL REGULATOR RV0890C-RELATED"/>
    <property type="match status" value="1"/>
</dbReference>
<dbReference type="InterPro" id="IPR002182">
    <property type="entry name" value="NB-ARC"/>
</dbReference>
<evidence type="ECO:0000259" key="2">
    <source>
        <dbReference type="Pfam" id="PF26355"/>
    </source>
</evidence>
<evidence type="ECO:0000313" key="3">
    <source>
        <dbReference type="EMBL" id="MEK0187609.1"/>
    </source>
</evidence>
<reference evidence="3 4" key="1">
    <citation type="journal article" date="2020" name="Harmful Algae">
        <title>Molecular and morphological characterization of a novel dihydroanatoxin-a producing Microcoleus species (cyanobacteria) from the Russian River, California, USA.</title>
        <authorList>
            <person name="Conklin K.Y."/>
            <person name="Stancheva R."/>
            <person name="Otten T.G."/>
            <person name="Fadness R."/>
            <person name="Boyer G.L."/>
            <person name="Read B."/>
            <person name="Zhang X."/>
            <person name="Sheath R.G."/>
        </authorList>
    </citation>
    <scope>NUCLEOTIDE SEQUENCE [LARGE SCALE GENOMIC DNA]</scope>
    <source>
        <strain evidence="3 4">PTRS2</strain>
    </source>
</reference>
<name>A0ABU8YT59_9CYAN</name>
<dbReference type="InterPro" id="IPR027417">
    <property type="entry name" value="P-loop_NTPase"/>
</dbReference>
<evidence type="ECO:0000259" key="1">
    <source>
        <dbReference type="Pfam" id="PF00931"/>
    </source>
</evidence>
<dbReference type="InterPro" id="IPR058651">
    <property type="entry name" value="HTH_VMAP-M9"/>
</dbReference>
<dbReference type="PANTHER" id="PTHR47691">
    <property type="entry name" value="REGULATOR-RELATED"/>
    <property type="match status" value="1"/>
</dbReference>